<evidence type="ECO:0000256" key="1">
    <source>
        <dbReference type="SAM" id="Phobius"/>
    </source>
</evidence>
<dbReference type="EMBL" id="JANAWD010000476">
    <property type="protein sequence ID" value="KAJ3478891.1"/>
    <property type="molecule type" value="Genomic_DNA"/>
</dbReference>
<evidence type="ECO:0000313" key="3">
    <source>
        <dbReference type="EMBL" id="KAJ3478891.1"/>
    </source>
</evidence>
<dbReference type="Proteomes" id="UP001212997">
    <property type="component" value="Unassembled WGS sequence"/>
</dbReference>
<proteinExistence type="predicted"/>
<evidence type="ECO:0000256" key="2">
    <source>
        <dbReference type="SAM" id="SignalP"/>
    </source>
</evidence>
<feature type="signal peptide" evidence="2">
    <location>
        <begin position="1"/>
        <end position="16"/>
    </location>
</feature>
<feature type="transmembrane region" description="Helical" evidence="1">
    <location>
        <begin position="40"/>
        <end position="61"/>
    </location>
</feature>
<comment type="caution">
    <text evidence="3">The sequence shown here is derived from an EMBL/GenBank/DDBJ whole genome shotgun (WGS) entry which is preliminary data.</text>
</comment>
<protein>
    <submittedName>
        <fullName evidence="3">Uncharacterized protein</fullName>
    </submittedName>
</protein>
<accession>A0AAD5UVL3</accession>
<keyword evidence="2" id="KW-0732">Signal</keyword>
<sequence>MMFLLVMDVVGSIAQAESAVKGVTFDGGCNLMKRPFQLYVAWVLSLIYETLLVVVTIWGSYKSAARRLGKQSIVYIIIRDGIWAYAAIFTILLINLAVATTTFGPFGGMFYHWLIAIVSSVGSHVILNLRVSGSRVLGIGDTTLGTSLPDPEFAAGGIHDPQAVQLRRLRNQGSYRSHERFRIRV</sequence>
<feature type="transmembrane region" description="Helical" evidence="1">
    <location>
        <begin position="110"/>
        <end position="129"/>
    </location>
</feature>
<evidence type="ECO:0000313" key="4">
    <source>
        <dbReference type="Proteomes" id="UP001212997"/>
    </source>
</evidence>
<dbReference type="AlphaFoldDB" id="A0AAD5UVL3"/>
<keyword evidence="1" id="KW-0472">Membrane</keyword>
<keyword evidence="1" id="KW-0812">Transmembrane</keyword>
<reference evidence="3" key="1">
    <citation type="submission" date="2022-07" db="EMBL/GenBank/DDBJ databases">
        <title>Genome Sequence of Physisporinus lineatus.</title>
        <authorList>
            <person name="Buettner E."/>
        </authorList>
    </citation>
    <scope>NUCLEOTIDE SEQUENCE</scope>
    <source>
        <strain evidence="3">VT162</strain>
    </source>
</reference>
<keyword evidence="1" id="KW-1133">Transmembrane helix</keyword>
<keyword evidence="4" id="KW-1185">Reference proteome</keyword>
<organism evidence="3 4">
    <name type="scientific">Meripilus lineatus</name>
    <dbReference type="NCBI Taxonomy" id="2056292"/>
    <lineage>
        <taxon>Eukaryota</taxon>
        <taxon>Fungi</taxon>
        <taxon>Dikarya</taxon>
        <taxon>Basidiomycota</taxon>
        <taxon>Agaricomycotina</taxon>
        <taxon>Agaricomycetes</taxon>
        <taxon>Polyporales</taxon>
        <taxon>Meripilaceae</taxon>
        <taxon>Meripilus</taxon>
    </lineage>
</organism>
<gene>
    <name evidence="3" type="ORF">NLI96_g9446</name>
</gene>
<name>A0AAD5UVL3_9APHY</name>
<feature type="chain" id="PRO_5041989544" evidence="2">
    <location>
        <begin position="17"/>
        <end position="185"/>
    </location>
</feature>
<feature type="transmembrane region" description="Helical" evidence="1">
    <location>
        <begin position="82"/>
        <end position="104"/>
    </location>
</feature>